<name>F8FIG7_PAEMK</name>
<accession>F8FIG7</accession>
<evidence type="ECO:0000313" key="1">
    <source>
        <dbReference type="EMBL" id="AEI44710.1"/>
    </source>
</evidence>
<dbReference type="HOGENOM" id="CLU_3064263_0_0_9"/>
<dbReference type="AlphaFoldDB" id="F8FIG7"/>
<evidence type="ECO:0000313" key="2">
    <source>
        <dbReference type="Proteomes" id="UP000006620"/>
    </source>
</evidence>
<dbReference type="Proteomes" id="UP000006620">
    <property type="component" value="Chromosome"/>
</dbReference>
<gene>
    <name evidence="1" type="ordered locus">KNP414_06187</name>
</gene>
<reference evidence="1 2" key="2">
    <citation type="journal article" date="2013" name="Genome Announc.">
        <title>Genome Sequence of Growth-Improving Paenibacillus mucilaginosus Strain KNP414.</title>
        <authorList>
            <person name="Lu J.J."/>
            <person name="Wang J.F."/>
            <person name="Hu X.F."/>
        </authorList>
    </citation>
    <scope>NUCLEOTIDE SEQUENCE [LARGE SCALE GENOMIC DNA]</scope>
    <source>
        <strain evidence="1 2">KNP414</strain>
    </source>
</reference>
<dbReference type="KEGG" id="pms:KNP414_06187"/>
<proteinExistence type="predicted"/>
<reference evidence="2" key="1">
    <citation type="submission" date="2011-06" db="EMBL/GenBank/DDBJ databases">
        <title>Complete genome sequence of Paenibacillus mucilaginosus KNP414.</title>
        <authorList>
            <person name="Wang J."/>
            <person name="Hu S."/>
            <person name="Hu X."/>
            <person name="Zhang B."/>
            <person name="Dong D."/>
            <person name="Zhang S."/>
            <person name="Zhao K."/>
            <person name="Wu D."/>
        </authorList>
    </citation>
    <scope>NUCLEOTIDE SEQUENCE [LARGE SCALE GENOMIC DNA]</scope>
    <source>
        <strain evidence="2">KNP414</strain>
    </source>
</reference>
<protein>
    <submittedName>
        <fullName evidence="1">Uncharacterized protein</fullName>
    </submittedName>
</protein>
<sequence>MVVSYHNYSTKQTPIIWEVCFSLYKHDDFASRELLQDHQRLTPCTAAGSPKPA</sequence>
<organism evidence="1 2">
    <name type="scientific">Paenibacillus mucilaginosus (strain KNP414)</name>
    <dbReference type="NCBI Taxonomy" id="1036673"/>
    <lineage>
        <taxon>Bacteria</taxon>
        <taxon>Bacillati</taxon>
        <taxon>Bacillota</taxon>
        <taxon>Bacilli</taxon>
        <taxon>Bacillales</taxon>
        <taxon>Paenibacillaceae</taxon>
        <taxon>Paenibacillus</taxon>
    </lineage>
</organism>
<dbReference type="EMBL" id="CP002869">
    <property type="protein sequence ID" value="AEI44710.1"/>
    <property type="molecule type" value="Genomic_DNA"/>
</dbReference>